<reference evidence="2 3" key="1">
    <citation type="journal article" date="2014" name="Am. J. Bot.">
        <title>Genome assembly and annotation for red clover (Trifolium pratense; Fabaceae).</title>
        <authorList>
            <person name="Istvanek J."/>
            <person name="Jaros M."/>
            <person name="Krenek A."/>
            <person name="Repkova J."/>
        </authorList>
    </citation>
    <scope>NUCLEOTIDE SEQUENCE [LARGE SCALE GENOMIC DNA]</scope>
    <source>
        <strain evidence="3">cv. Tatra</strain>
        <tissue evidence="2">Young leaves</tissue>
    </source>
</reference>
<proteinExistence type="predicted"/>
<organism evidence="2 3">
    <name type="scientific">Trifolium pratense</name>
    <name type="common">Red clover</name>
    <dbReference type="NCBI Taxonomy" id="57577"/>
    <lineage>
        <taxon>Eukaryota</taxon>
        <taxon>Viridiplantae</taxon>
        <taxon>Streptophyta</taxon>
        <taxon>Embryophyta</taxon>
        <taxon>Tracheophyta</taxon>
        <taxon>Spermatophyta</taxon>
        <taxon>Magnoliopsida</taxon>
        <taxon>eudicotyledons</taxon>
        <taxon>Gunneridae</taxon>
        <taxon>Pentapetalae</taxon>
        <taxon>rosids</taxon>
        <taxon>fabids</taxon>
        <taxon>Fabales</taxon>
        <taxon>Fabaceae</taxon>
        <taxon>Papilionoideae</taxon>
        <taxon>50 kb inversion clade</taxon>
        <taxon>NPAAA clade</taxon>
        <taxon>Hologalegina</taxon>
        <taxon>IRL clade</taxon>
        <taxon>Trifolieae</taxon>
        <taxon>Trifolium</taxon>
    </lineage>
</organism>
<dbReference type="AlphaFoldDB" id="A0A2K3KZT6"/>
<dbReference type="GO" id="GO:0019005">
    <property type="term" value="C:SCF ubiquitin ligase complex"/>
    <property type="evidence" value="ECO:0007669"/>
    <property type="project" value="TreeGrafter"/>
</dbReference>
<dbReference type="Proteomes" id="UP000236291">
    <property type="component" value="Unassembled WGS sequence"/>
</dbReference>
<dbReference type="GO" id="GO:0031146">
    <property type="term" value="P:SCF-dependent proteasomal ubiquitin-dependent protein catabolic process"/>
    <property type="evidence" value="ECO:0007669"/>
    <property type="project" value="TreeGrafter"/>
</dbReference>
<dbReference type="SMART" id="SM00367">
    <property type="entry name" value="LRR_CC"/>
    <property type="match status" value="9"/>
</dbReference>
<dbReference type="STRING" id="57577.A0A2K3KZT6"/>
<dbReference type="Gene3D" id="3.80.10.10">
    <property type="entry name" value="Ribonuclease Inhibitor"/>
    <property type="match status" value="4"/>
</dbReference>
<dbReference type="InterPro" id="IPR032675">
    <property type="entry name" value="LRR_dom_sf"/>
</dbReference>
<evidence type="ECO:0000259" key="1">
    <source>
        <dbReference type="Pfam" id="PF25372"/>
    </source>
</evidence>
<comment type="caution">
    <text evidence="2">The sequence shown here is derived from an EMBL/GenBank/DDBJ whole genome shotgun (WGS) entry which is preliminary data.</text>
</comment>
<dbReference type="ExpressionAtlas" id="A0A2K3KZT6">
    <property type="expression patterns" value="baseline"/>
</dbReference>
<dbReference type="Pfam" id="PF25372">
    <property type="entry name" value="DUF7885"/>
    <property type="match status" value="1"/>
</dbReference>
<gene>
    <name evidence="2" type="ORF">L195_g027681</name>
</gene>
<dbReference type="InterPro" id="IPR006553">
    <property type="entry name" value="Leu-rich_rpt_Cys-con_subtyp"/>
</dbReference>
<protein>
    <submittedName>
        <fullName evidence="2">F-box/LRR-repeat protein</fullName>
    </submittedName>
</protein>
<dbReference type="InterPro" id="IPR057207">
    <property type="entry name" value="FBXL15_LRR"/>
</dbReference>
<dbReference type="EMBL" id="ASHM01023795">
    <property type="protein sequence ID" value="PNX71796.1"/>
    <property type="molecule type" value="Genomic_DNA"/>
</dbReference>
<dbReference type="SUPFAM" id="SSF52047">
    <property type="entry name" value="RNI-like"/>
    <property type="match status" value="2"/>
</dbReference>
<dbReference type="PANTHER" id="PTHR13318:SF106">
    <property type="entry name" value="F-BOX_LRR-REPEAT PROTEIN 2"/>
    <property type="match status" value="1"/>
</dbReference>
<evidence type="ECO:0000313" key="2">
    <source>
        <dbReference type="EMBL" id="PNX71796.1"/>
    </source>
</evidence>
<accession>A0A2K3KZT6</accession>
<sequence>NRRYLNSLSLVSKQFLSITNRFLFSLTVYDGSTSFLGLLKRFTNLNSLALATSFYFNTEVDKILIKISCFPLKLTSLSLPHYCTIPADGLRSFSQNITTLTSLTCYQIRYLNTSDLFLIAECFPLLQELDFSYPSDSGYKNYSSYEDGVKAISLALIKLRKVNLSGFPINNQSLFHLFNNCKYLEEVIMFDCDEITNEGIASALRERPGLRSLSFSATSSNPEYREMFATSHLIDSLVSLKSLTCLALHNLNISDELLNSIAREGLPLMSLDLQSCTDYSFNGIFYLLSKCQHIQHLGLESAYFLEDQHVVQLSSLLRDLVSINLTCCQLTKSALFTLANNCPSLSEINMEMTGENVVGNSDSLGKLCVYPQLKALYLGKTSWLSDESIIMFASIFPNLELLDLNLCNDISEGICEVLRKCYKLRHLNLAYCPRVKLHGLNFVVPKLEVLDLSNTKVDDETLYVISKNCPGLLQLLLEHCNDVTEKGVKHLAENCTQLRKIKIGNSSHVKDALFFTDIRKVLC</sequence>
<feature type="domain" description="F-box/LRR-repeat protein 15-like leucin rich repeat" evidence="1">
    <location>
        <begin position="338"/>
        <end position="499"/>
    </location>
</feature>
<dbReference type="PANTHER" id="PTHR13318">
    <property type="entry name" value="PARTNER OF PAIRED, ISOFORM B-RELATED"/>
    <property type="match status" value="1"/>
</dbReference>
<name>A0A2K3KZT6_TRIPR</name>
<evidence type="ECO:0000313" key="3">
    <source>
        <dbReference type="Proteomes" id="UP000236291"/>
    </source>
</evidence>
<feature type="non-terminal residue" evidence="2">
    <location>
        <position position="1"/>
    </location>
</feature>
<reference evidence="2 3" key="2">
    <citation type="journal article" date="2017" name="Front. Plant Sci.">
        <title>Gene Classification and Mining of Molecular Markers Useful in Red Clover (Trifolium pratense) Breeding.</title>
        <authorList>
            <person name="Istvanek J."/>
            <person name="Dluhosova J."/>
            <person name="Dluhos P."/>
            <person name="Patkova L."/>
            <person name="Nedelnik J."/>
            <person name="Repkova J."/>
        </authorList>
    </citation>
    <scope>NUCLEOTIDE SEQUENCE [LARGE SCALE GENOMIC DNA]</scope>
    <source>
        <strain evidence="3">cv. Tatra</strain>
        <tissue evidence="2">Young leaves</tissue>
    </source>
</reference>